<accession>A0ABP9X854</accession>
<evidence type="ECO:0000256" key="1">
    <source>
        <dbReference type="SAM" id="Phobius"/>
    </source>
</evidence>
<feature type="transmembrane region" description="Helical" evidence="1">
    <location>
        <begin position="16"/>
        <end position="34"/>
    </location>
</feature>
<dbReference type="EMBL" id="BAABRU010000065">
    <property type="protein sequence ID" value="GAA5531570.1"/>
    <property type="molecule type" value="Genomic_DNA"/>
</dbReference>
<reference evidence="2 3" key="1">
    <citation type="submission" date="2024-02" db="EMBL/GenBank/DDBJ databases">
        <title>Herpetosiphon gulosus NBRC 112829.</title>
        <authorList>
            <person name="Ichikawa N."/>
            <person name="Katano-Makiyama Y."/>
            <person name="Hidaka K."/>
        </authorList>
    </citation>
    <scope>NUCLEOTIDE SEQUENCE [LARGE SCALE GENOMIC DNA]</scope>
    <source>
        <strain evidence="2 3">NBRC 112829</strain>
    </source>
</reference>
<gene>
    <name evidence="2" type="ORF">Hgul01_05395</name>
</gene>
<feature type="transmembrane region" description="Helical" evidence="1">
    <location>
        <begin position="83"/>
        <end position="103"/>
    </location>
</feature>
<organism evidence="2 3">
    <name type="scientific">Herpetosiphon gulosus</name>
    <dbReference type="NCBI Taxonomy" id="1973496"/>
    <lineage>
        <taxon>Bacteria</taxon>
        <taxon>Bacillati</taxon>
        <taxon>Chloroflexota</taxon>
        <taxon>Chloroflexia</taxon>
        <taxon>Herpetosiphonales</taxon>
        <taxon>Herpetosiphonaceae</taxon>
        <taxon>Herpetosiphon</taxon>
    </lineage>
</organism>
<feature type="transmembrane region" description="Helical" evidence="1">
    <location>
        <begin position="55"/>
        <end position="77"/>
    </location>
</feature>
<keyword evidence="1" id="KW-0812">Transmembrane</keyword>
<keyword evidence="1" id="KW-1133">Transmembrane helix</keyword>
<evidence type="ECO:0000313" key="3">
    <source>
        <dbReference type="Proteomes" id="UP001428290"/>
    </source>
</evidence>
<keyword evidence="1" id="KW-0472">Membrane</keyword>
<sequence>MTYHVSPSPRHIPRTWGIWLLWIGGISSCIIGMFHRAGFRKPLSGPLHILGDSVIASELGIMLLLVMLVFIGIVAATTRFWRSAWGCMLIMTAILMPLCLVVASHTERLIRRFEHTFPAPWAEDAARIPWLMVGGTGGIMLACVMAFVISILARKYPPLPQRHPVIRIEYEGHDRRPSGA</sequence>
<dbReference type="Proteomes" id="UP001428290">
    <property type="component" value="Unassembled WGS sequence"/>
</dbReference>
<dbReference type="RefSeq" id="WP_345725121.1">
    <property type="nucleotide sequence ID" value="NZ_BAABRU010000065.1"/>
</dbReference>
<keyword evidence="3" id="KW-1185">Reference proteome</keyword>
<feature type="transmembrane region" description="Helical" evidence="1">
    <location>
        <begin position="130"/>
        <end position="153"/>
    </location>
</feature>
<evidence type="ECO:0000313" key="2">
    <source>
        <dbReference type="EMBL" id="GAA5531570.1"/>
    </source>
</evidence>
<proteinExistence type="predicted"/>
<protein>
    <submittedName>
        <fullName evidence="2">Uncharacterized protein</fullName>
    </submittedName>
</protein>
<comment type="caution">
    <text evidence="2">The sequence shown here is derived from an EMBL/GenBank/DDBJ whole genome shotgun (WGS) entry which is preliminary data.</text>
</comment>
<name>A0ABP9X854_9CHLR</name>